<dbReference type="RefSeq" id="WP_413281576.1">
    <property type="nucleotide sequence ID" value="NZ_JBHFNT010000302.1"/>
</dbReference>
<dbReference type="Proteomes" id="UP001576780">
    <property type="component" value="Unassembled WGS sequence"/>
</dbReference>
<reference evidence="1 2" key="1">
    <citation type="submission" date="2024-09" db="EMBL/GenBank/DDBJ databases">
        <title>Floridaenema gen nov. (Aerosakkonemataceae, Aerosakkonematales ord. nov., Cyanobacteria) from benthic tropical and subtropical fresh waters, with the description of four new species.</title>
        <authorList>
            <person name="Moretto J.A."/>
            <person name="Berthold D.E."/>
            <person name="Lefler F.W."/>
            <person name="Huang I.-S."/>
            <person name="Laughinghouse H. IV."/>
        </authorList>
    </citation>
    <scope>NUCLEOTIDE SEQUENCE [LARGE SCALE GENOMIC DNA]</scope>
    <source>
        <strain evidence="1 2">BLCC-F167</strain>
    </source>
</reference>
<name>A0ABV4WW15_9CYAN</name>
<protein>
    <submittedName>
        <fullName evidence="1">Uncharacterized protein</fullName>
    </submittedName>
</protein>
<gene>
    <name evidence="1" type="ORF">ACE1CA_32820</name>
</gene>
<sequence length="41" mass="4690">MEAPPLGARSEYTDRLNWAIGLAESTQKYQNFLLNYQLSSL</sequence>
<proteinExistence type="predicted"/>
<accession>A0ABV4WW15</accession>
<comment type="caution">
    <text evidence="1">The sequence shown here is derived from an EMBL/GenBank/DDBJ whole genome shotgun (WGS) entry which is preliminary data.</text>
</comment>
<dbReference type="EMBL" id="JBHFNT010000302">
    <property type="protein sequence ID" value="MFB2839299.1"/>
    <property type="molecule type" value="Genomic_DNA"/>
</dbReference>
<keyword evidence="2" id="KW-1185">Reference proteome</keyword>
<organism evidence="1 2">
    <name type="scientific">Floridaenema evergladense BLCC-F167</name>
    <dbReference type="NCBI Taxonomy" id="3153639"/>
    <lineage>
        <taxon>Bacteria</taxon>
        <taxon>Bacillati</taxon>
        <taxon>Cyanobacteriota</taxon>
        <taxon>Cyanophyceae</taxon>
        <taxon>Oscillatoriophycideae</taxon>
        <taxon>Aerosakkonematales</taxon>
        <taxon>Aerosakkonemataceae</taxon>
        <taxon>Floridanema</taxon>
        <taxon>Floridanema evergladense</taxon>
    </lineage>
</organism>
<evidence type="ECO:0000313" key="2">
    <source>
        <dbReference type="Proteomes" id="UP001576780"/>
    </source>
</evidence>
<evidence type="ECO:0000313" key="1">
    <source>
        <dbReference type="EMBL" id="MFB2839299.1"/>
    </source>
</evidence>